<dbReference type="Proteomes" id="UP000747542">
    <property type="component" value="Unassembled WGS sequence"/>
</dbReference>
<dbReference type="GO" id="GO:0005615">
    <property type="term" value="C:extracellular space"/>
    <property type="evidence" value="ECO:0007669"/>
    <property type="project" value="TreeGrafter"/>
</dbReference>
<feature type="domain" description="Apple" evidence="2">
    <location>
        <begin position="18"/>
        <end position="103"/>
    </location>
</feature>
<evidence type="ECO:0000256" key="1">
    <source>
        <dbReference type="SAM" id="SignalP"/>
    </source>
</evidence>
<accession>A0A8J5T5H5</accession>
<dbReference type="InterPro" id="IPR036706">
    <property type="entry name" value="VOMI_sf"/>
</dbReference>
<dbReference type="InterPro" id="IPR005515">
    <property type="entry name" value="VOMI"/>
</dbReference>
<gene>
    <name evidence="3" type="primary">VMO1-L9</name>
    <name evidence="3" type="ORF">Hamer_G014535</name>
</gene>
<organism evidence="3 4">
    <name type="scientific">Homarus americanus</name>
    <name type="common">American lobster</name>
    <dbReference type="NCBI Taxonomy" id="6706"/>
    <lineage>
        <taxon>Eukaryota</taxon>
        <taxon>Metazoa</taxon>
        <taxon>Ecdysozoa</taxon>
        <taxon>Arthropoda</taxon>
        <taxon>Crustacea</taxon>
        <taxon>Multicrustacea</taxon>
        <taxon>Malacostraca</taxon>
        <taxon>Eumalacostraca</taxon>
        <taxon>Eucarida</taxon>
        <taxon>Decapoda</taxon>
        <taxon>Pleocyemata</taxon>
        <taxon>Astacidea</taxon>
        <taxon>Nephropoidea</taxon>
        <taxon>Nephropidae</taxon>
        <taxon>Homarus</taxon>
    </lineage>
</organism>
<feature type="signal peptide" evidence="1">
    <location>
        <begin position="1"/>
        <end position="17"/>
    </location>
</feature>
<dbReference type="EMBL" id="JAHLQT010010116">
    <property type="protein sequence ID" value="KAG7173219.1"/>
    <property type="molecule type" value="Genomic_DNA"/>
</dbReference>
<keyword evidence="1" id="KW-0732">Signal</keyword>
<dbReference type="Gene3D" id="2.100.10.20">
    <property type="entry name" value="Vitelline membrane outer layer protein I (VOMI)"/>
    <property type="match status" value="1"/>
</dbReference>
<proteinExistence type="predicted"/>
<evidence type="ECO:0000313" key="4">
    <source>
        <dbReference type="Proteomes" id="UP000747542"/>
    </source>
</evidence>
<name>A0A8J5T5H5_HOMAM</name>
<protein>
    <submittedName>
        <fullName evidence="3">Putative Vitelline membrane outer layer protein 1-like 9</fullName>
    </submittedName>
</protein>
<dbReference type="Pfam" id="PF00024">
    <property type="entry name" value="PAN_1"/>
    <property type="match status" value="1"/>
</dbReference>
<sequence>MLRILLNTLLLTTTGYAAINSQYFLKFSSQKMVGGLLASLTSNRLIECASRCLANTSCQAYHWRRTVTSNNCDLLKYIDDYDSYTGTATGTDDCGVTGVELLCRTPEGNITSPITFDMNYTDGVKRKTATCTAGNFVNKFSSHMGPIRGADDDDGLNNLHLMCTDSFKLMSHDVGQVGTWAGWRSCLPGTFICGMKLRYEALGASSDNSCINEFIALCCFP</sequence>
<dbReference type="PANTHER" id="PTHR18841">
    <property type="entry name" value="VITELLINE MEMBRANE OUTER LAYER PROTEIN I-RELATED"/>
    <property type="match status" value="1"/>
</dbReference>
<reference evidence="3" key="1">
    <citation type="journal article" date="2021" name="Sci. Adv.">
        <title>The American lobster genome reveals insights on longevity, neural, and immune adaptations.</title>
        <authorList>
            <person name="Polinski J.M."/>
            <person name="Zimin A.V."/>
            <person name="Clark K.F."/>
            <person name="Kohn A.B."/>
            <person name="Sadowski N."/>
            <person name="Timp W."/>
            <person name="Ptitsyn A."/>
            <person name="Khanna P."/>
            <person name="Romanova D.Y."/>
            <person name="Williams P."/>
            <person name="Greenwood S.J."/>
            <person name="Moroz L.L."/>
            <person name="Walt D.R."/>
            <person name="Bodnar A.G."/>
        </authorList>
    </citation>
    <scope>NUCLEOTIDE SEQUENCE</scope>
    <source>
        <strain evidence="3">GMGI-L3</strain>
    </source>
</reference>
<keyword evidence="4" id="KW-1185">Reference proteome</keyword>
<dbReference type="PANTHER" id="PTHR18841:SF0">
    <property type="entry name" value="VITELLINE MEMBRANE OUTER LAYER 1 HOMOLOG A-RELATED"/>
    <property type="match status" value="1"/>
</dbReference>
<dbReference type="PROSITE" id="PS50948">
    <property type="entry name" value="PAN"/>
    <property type="match status" value="1"/>
</dbReference>
<feature type="chain" id="PRO_5035255538" evidence="1">
    <location>
        <begin position="18"/>
        <end position="221"/>
    </location>
</feature>
<comment type="caution">
    <text evidence="3">The sequence shown here is derived from an EMBL/GenBank/DDBJ whole genome shotgun (WGS) entry which is preliminary data.</text>
</comment>
<dbReference type="Pfam" id="PF03762">
    <property type="entry name" value="VOMI"/>
    <property type="match status" value="1"/>
</dbReference>
<evidence type="ECO:0000259" key="2">
    <source>
        <dbReference type="PROSITE" id="PS50948"/>
    </source>
</evidence>
<dbReference type="InterPro" id="IPR003609">
    <property type="entry name" value="Pan_app"/>
</dbReference>
<dbReference type="SUPFAM" id="SSF51092">
    <property type="entry name" value="Vitelline membrane outer protein-I (VMO-I)"/>
    <property type="match status" value="1"/>
</dbReference>
<dbReference type="AlphaFoldDB" id="A0A8J5T5H5"/>
<evidence type="ECO:0000313" key="3">
    <source>
        <dbReference type="EMBL" id="KAG7173219.1"/>
    </source>
</evidence>